<gene>
    <name evidence="2" type="ORF">P1P91_03105</name>
</gene>
<keyword evidence="3" id="KW-1185">Reference proteome</keyword>
<feature type="domain" description="N-acetyltransferase" evidence="1">
    <location>
        <begin position="10"/>
        <end position="148"/>
    </location>
</feature>
<evidence type="ECO:0000313" key="3">
    <source>
        <dbReference type="Proteomes" id="UP001301869"/>
    </source>
</evidence>
<dbReference type="RefSeq" id="WP_311884450.1">
    <property type="nucleotide sequence ID" value="NZ_CP119391.1"/>
</dbReference>
<evidence type="ECO:0000259" key="1">
    <source>
        <dbReference type="PROSITE" id="PS51186"/>
    </source>
</evidence>
<dbReference type="PROSITE" id="PS51186">
    <property type="entry name" value="GNAT"/>
    <property type="match status" value="1"/>
</dbReference>
<dbReference type="EMBL" id="CP119391">
    <property type="protein sequence ID" value="WNK20686.1"/>
    <property type="molecule type" value="Genomic_DNA"/>
</dbReference>
<organism evidence="2 3">
    <name type="scientific">Halomonas piscis</name>
    <dbReference type="NCBI Taxonomy" id="3031727"/>
    <lineage>
        <taxon>Bacteria</taxon>
        <taxon>Pseudomonadati</taxon>
        <taxon>Pseudomonadota</taxon>
        <taxon>Gammaproteobacteria</taxon>
        <taxon>Oceanospirillales</taxon>
        <taxon>Halomonadaceae</taxon>
        <taxon>Halomonas</taxon>
    </lineage>
</organism>
<dbReference type="Pfam" id="PF12568">
    <property type="entry name" value="PanZ"/>
    <property type="match status" value="1"/>
</dbReference>
<accession>A0ABY9Z0M6</accession>
<protein>
    <submittedName>
        <fullName evidence="2">Acetyl-CoA sensor PanZ family protein</fullName>
    </submittedName>
</protein>
<dbReference type="Proteomes" id="UP001301869">
    <property type="component" value="Chromosome"/>
</dbReference>
<reference evidence="2 3" key="1">
    <citation type="submission" date="2023-03" db="EMBL/GenBank/DDBJ databases">
        <title>Halomonas sp. nov., isolated from Korean tranditional fermented seafood 'Jeotgal'.</title>
        <authorList>
            <person name="Kim B."/>
            <person name="Shin N.-R."/>
        </authorList>
    </citation>
    <scope>NUCLEOTIDE SEQUENCE [LARGE SCALE GENOMIC DNA]</scope>
    <source>
        <strain evidence="2 3">SG2L-4</strain>
    </source>
</reference>
<dbReference type="InterPro" id="IPR040448">
    <property type="entry name" value="PanZ_GNAT"/>
</dbReference>
<dbReference type="SUPFAM" id="SSF55729">
    <property type="entry name" value="Acyl-CoA N-acyltransferases (Nat)"/>
    <property type="match status" value="1"/>
</dbReference>
<sequence>MPVTLQHVDQTRWTQDPQARHDLIRIYRDADPACLAPEAAEAFVAEHLRAGNGFACALFNARLLGAVAVTSTADGTWQLSHLCVRAETRGRGVATRLLALVAADARTRAHRRLGVASPTSAEGALYARLGHEVDGDGRVLTGTPEEAP</sequence>
<name>A0ABY9Z0M6_9GAMM</name>
<proteinExistence type="predicted"/>
<dbReference type="InterPro" id="IPR000182">
    <property type="entry name" value="GNAT_dom"/>
</dbReference>
<dbReference type="CDD" id="cd04301">
    <property type="entry name" value="NAT_SF"/>
    <property type="match status" value="1"/>
</dbReference>
<dbReference type="InterPro" id="IPR016181">
    <property type="entry name" value="Acyl_CoA_acyltransferase"/>
</dbReference>
<evidence type="ECO:0000313" key="2">
    <source>
        <dbReference type="EMBL" id="WNK20686.1"/>
    </source>
</evidence>
<dbReference type="Gene3D" id="3.40.630.30">
    <property type="match status" value="1"/>
</dbReference>